<organism evidence="2 3">
    <name type="scientific">Labeo rohita</name>
    <name type="common">Indian major carp</name>
    <name type="synonym">Cyprinus rohita</name>
    <dbReference type="NCBI Taxonomy" id="84645"/>
    <lineage>
        <taxon>Eukaryota</taxon>
        <taxon>Metazoa</taxon>
        <taxon>Chordata</taxon>
        <taxon>Craniata</taxon>
        <taxon>Vertebrata</taxon>
        <taxon>Euteleostomi</taxon>
        <taxon>Actinopterygii</taxon>
        <taxon>Neopterygii</taxon>
        <taxon>Teleostei</taxon>
        <taxon>Ostariophysi</taxon>
        <taxon>Cypriniformes</taxon>
        <taxon>Cyprinidae</taxon>
        <taxon>Labeoninae</taxon>
        <taxon>Labeonini</taxon>
        <taxon>Labeo</taxon>
    </lineage>
</organism>
<evidence type="ECO:0000313" key="3">
    <source>
        <dbReference type="Proteomes" id="UP000830375"/>
    </source>
</evidence>
<dbReference type="Proteomes" id="UP000830375">
    <property type="component" value="Unassembled WGS sequence"/>
</dbReference>
<dbReference type="PANTHER" id="PTHR42687">
    <property type="entry name" value="L-THREONINE 3-DEHYDROGENASE"/>
    <property type="match status" value="1"/>
</dbReference>
<evidence type="ECO:0000313" key="2">
    <source>
        <dbReference type="EMBL" id="KAI2651878.1"/>
    </source>
</evidence>
<proteinExistence type="predicted"/>
<gene>
    <name evidence="2" type="ORF">H4Q32_014657</name>
</gene>
<dbReference type="InterPro" id="IPR051225">
    <property type="entry name" value="NAD(P)_epim/dehydratase"/>
</dbReference>
<reference evidence="2 3" key="1">
    <citation type="submission" date="2022-01" db="EMBL/GenBank/DDBJ databases">
        <title>A high-quality chromosome-level genome assembly of rohu carp, Labeo rohita.</title>
        <authorList>
            <person name="Arick M.A. II"/>
            <person name="Hsu C.-Y."/>
            <person name="Magbanua Z."/>
            <person name="Pechanova O."/>
            <person name="Grover C."/>
            <person name="Miller E."/>
            <person name="Thrash A."/>
            <person name="Ezzel L."/>
            <person name="Alam S."/>
            <person name="Benzie J."/>
            <person name="Hamilton M."/>
            <person name="Karsi A."/>
            <person name="Lawrence M.L."/>
            <person name="Peterson D.G."/>
        </authorList>
    </citation>
    <scope>NUCLEOTIDE SEQUENCE [LARGE SCALE GENOMIC DNA]</scope>
    <source>
        <strain evidence="3">BAU-BD-2019</strain>
        <tissue evidence="2">Blood</tissue>
    </source>
</reference>
<keyword evidence="3" id="KW-1185">Reference proteome</keyword>
<evidence type="ECO:0000259" key="1">
    <source>
        <dbReference type="Pfam" id="PF01370"/>
    </source>
</evidence>
<dbReference type="PANTHER" id="PTHR42687:SF4">
    <property type="entry name" value="L-THREONINE 3-DEHYDROGENASE, MITOCHONDRIAL"/>
    <property type="match status" value="1"/>
</dbReference>
<dbReference type="InterPro" id="IPR001509">
    <property type="entry name" value="Epimerase_deHydtase"/>
</dbReference>
<dbReference type="Pfam" id="PF01370">
    <property type="entry name" value="Epimerase"/>
    <property type="match status" value="1"/>
</dbReference>
<dbReference type="InterPro" id="IPR036291">
    <property type="entry name" value="NAD(P)-bd_dom_sf"/>
</dbReference>
<comment type="caution">
    <text evidence="2">The sequence shown here is derived from an EMBL/GenBank/DDBJ whole genome shotgun (WGS) entry which is preliminary data.</text>
</comment>
<feature type="domain" description="NAD-dependent epimerase/dehydratase" evidence="1">
    <location>
        <begin position="61"/>
        <end position="319"/>
    </location>
</feature>
<dbReference type="SUPFAM" id="SSF51735">
    <property type="entry name" value="NAD(P)-binding Rossmann-fold domains"/>
    <property type="match status" value="1"/>
</dbReference>
<sequence length="399" mass="44187">MPVVRALSKVAKQALLAPACGCQPLTVAIRNISFSPRQVTSGSDASSFHSVSFSETDHPKVLITGGLGQLGVGLAKLLRKRFGKNNVILSDIRKPPSNVFHSGPFIYSDILDYKNLREIVVNNRITWLVHYSALLSAVGEANVPLARAVNITGLHNILDIAAEHGLRLFVPSTIGAFGPTSPRNPTPDLCVQRPRTIYGVSKVHAELMGEYYHHRYGLDFRCLRYPGIISADSQPGGGTTDMLIACTNASLPCEPHLRLPKVTYYAVQIFHDAVKTGKFECNLKPDTRLPMMYIDDCLRATLEVMEAPAETLSMRTYNINAMSFTPEELANEVQKQLPDLQVSYEIDSVRQAIADSWPMNFDDSNARTDWGWKHDYDLPELVQTMLNFIGSDTRVAQAN</sequence>
<dbReference type="CDD" id="cd05272">
    <property type="entry name" value="TDH_SDR_e"/>
    <property type="match status" value="1"/>
</dbReference>
<dbReference type="EMBL" id="JACTAM010000020">
    <property type="protein sequence ID" value="KAI2651878.1"/>
    <property type="molecule type" value="Genomic_DNA"/>
</dbReference>
<protein>
    <submittedName>
        <fullName evidence="2">L-threonine 3-dehydrogenase, mitochondrial</fullName>
    </submittedName>
</protein>
<accession>A0ABQ8LMK1</accession>
<dbReference type="Gene3D" id="3.40.50.720">
    <property type="entry name" value="NAD(P)-binding Rossmann-like Domain"/>
    <property type="match status" value="1"/>
</dbReference>
<name>A0ABQ8LMK1_LABRO</name>